<feature type="transmembrane region" description="Helical" evidence="1">
    <location>
        <begin position="177"/>
        <end position="207"/>
    </location>
</feature>
<feature type="transmembrane region" description="Helical" evidence="1">
    <location>
        <begin position="310"/>
        <end position="329"/>
    </location>
</feature>
<feature type="transmembrane region" description="Helical" evidence="1">
    <location>
        <begin position="132"/>
        <end position="165"/>
    </location>
</feature>
<dbReference type="Proteomes" id="UP000285112">
    <property type="component" value="Unassembled WGS sequence"/>
</dbReference>
<keyword evidence="1" id="KW-0472">Membrane</keyword>
<feature type="transmembrane region" description="Helical" evidence="1">
    <location>
        <begin position="227"/>
        <end position="247"/>
    </location>
</feature>
<reference evidence="2 3" key="1">
    <citation type="submission" date="2018-09" db="EMBL/GenBank/DDBJ databases">
        <title>YIM PH 21725 draft genome.</title>
        <authorList>
            <person name="Miao C."/>
        </authorList>
    </citation>
    <scope>NUCLEOTIDE SEQUENCE [LARGE SCALE GENOMIC DNA]</scope>
    <source>
        <strain evidence="3">YIM PH21725</strain>
    </source>
</reference>
<proteinExistence type="predicted"/>
<organism evidence="2 3">
    <name type="scientific">Amycolatopsis panacis</name>
    <dbReference type="NCBI Taxonomy" id="2340917"/>
    <lineage>
        <taxon>Bacteria</taxon>
        <taxon>Bacillati</taxon>
        <taxon>Actinomycetota</taxon>
        <taxon>Actinomycetes</taxon>
        <taxon>Pseudonocardiales</taxon>
        <taxon>Pseudonocardiaceae</taxon>
        <taxon>Amycolatopsis</taxon>
    </lineage>
</organism>
<dbReference type="AlphaFoldDB" id="A0A419IA46"/>
<feature type="transmembrane region" description="Helical" evidence="1">
    <location>
        <begin position="282"/>
        <end position="298"/>
    </location>
</feature>
<feature type="transmembrane region" description="Helical" evidence="1">
    <location>
        <begin position="386"/>
        <end position="403"/>
    </location>
</feature>
<sequence>MSVVDSTPAARRASSPGRRRIRWSRPVFLVVGVLVMSAGVVFRVGRFGFNPSDQGFVLAGAWRILHGEIPHVDVVSPRPLGSAYLHIADFLVPAPLMLASGFVMLVQLSVATIALAALLTGTSPLQWGPLRMCLVAAAVLVNLNTFPVMAWHTVDGVFLAAAGWWALDHGLRAQARWARWLGLFCLGFAVIVKQSFAFTVLLGVLILLLHPAVRSRRFRWGRFVADLLWLGAAPLLYFGMVAVAGGLPDALTQLAGGTQTWGENIYRLWGGTFRAGSVDPRGYIVAAAVGMVLIAGTWRLRDRLGRGGDWIRLIVAGAVAVITVGVVVAGRFEHASYWSFAVLWIFLVASVCDGIVRRRFPWQRLLVVALAWMSTLSWGYPFPSLLAGTMVLGTLDLLICAVADLRWPHIPAPRTLGVLAGVIVVGAAGVQLTAAHDRAPYADLPQWQLTAHLGTAAPAMRGVRSNPAVGAYLTQIRDCLTRYPASNVAVLPDDAFVYPVFKVHNPFPMDWPLPMEMVGDGKQRMVDAARQLDRNGDYLVLFQAVTTEALAEGRQPYGSVPPEIGTAGHSDVEPRIRAALTGQKISCGSLAGVWSPRG</sequence>
<accession>A0A419IA46</accession>
<evidence type="ECO:0000256" key="1">
    <source>
        <dbReference type="SAM" id="Phobius"/>
    </source>
</evidence>
<feature type="transmembrane region" description="Helical" evidence="1">
    <location>
        <begin position="27"/>
        <end position="45"/>
    </location>
</feature>
<feature type="transmembrane region" description="Helical" evidence="1">
    <location>
        <begin position="335"/>
        <end position="356"/>
    </location>
</feature>
<feature type="transmembrane region" description="Helical" evidence="1">
    <location>
        <begin position="363"/>
        <end position="380"/>
    </location>
</feature>
<gene>
    <name evidence="2" type="ORF">D5S19_04455</name>
</gene>
<keyword evidence="1" id="KW-1133">Transmembrane helix</keyword>
<dbReference type="OrthoDB" id="4480251at2"/>
<protein>
    <recommendedName>
        <fullName evidence="4">Glycosyltransferase RgtA/B/C/D-like domain-containing protein</fullName>
    </recommendedName>
</protein>
<dbReference type="EMBL" id="QZFV01000054">
    <property type="protein sequence ID" value="RJQ89695.1"/>
    <property type="molecule type" value="Genomic_DNA"/>
</dbReference>
<feature type="transmembrane region" description="Helical" evidence="1">
    <location>
        <begin position="96"/>
        <end position="120"/>
    </location>
</feature>
<name>A0A419IA46_9PSEU</name>
<evidence type="ECO:0008006" key="4">
    <source>
        <dbReference type="Google" id="ProtNLM"/>
    </source>
</evidence>
<keyword evidence="3" id="KW-1185">Reference proteome</keyword>
<evidence type="ECO:0000313" key="2">
    <source>
        <dbReference type="EMBL" id="RJQ89695.1"/>
    </source>
</evidence>
<evidence type="ECO:0000313" key="3">
    <source>
        <dbReference type="Proteomes" id="UP000285112"/>
    </source>
</evidence>
<keyword evidence="1" id="KW-0812">Transmembrane</keyword>
<comment type="caution">
    <text evidence="2">The sequence shown here is derived from an EMBL/GenBank/DDBJ whole genome shotgun (WGS) entry which is preliminary data.</text>
</comment>
<feature type="transmembrane region" description="Helical" evidence="1">
    <location>
        <begin position="415"/>
        <end position="434"/>
    </location>
</feature>